<organism evidence="2 3">
    <name type="scientific">Pipistrellus kuhlii</name>
    <name type="common">Kuhl's pipistrelle</name>
    <dbReference type="NCBI Taxonomy" id="59472"/>
    <lineage>
        <taxon>Eukaryota</taxon>
        <taxon>Metazoa</taxon>
        <taxon>Chordata</taxon>
        <taxon>Craniata</taxon>
        <taxon>Vertebrata</taxon>
        <taxon>Euteleostomi</taxon>
        <taxon>Mammalia</taxon>
        <taxon>Eutheria</taxon>
        <taxon>Laurasiatheria</taxon>
        <taxon>Chiroptera</taxon>
        <taxon>Yangochiroptera</taxon>
        <taxon>Vespertilionidae</taxon>
        <taxon>Pipistrellus</taxon>
    </lineage>
</organism>
<name>A0A7J7UG82_PIPKU</name>
<comment type="caution">
    <text evidence="2">The sequence shown here is derived from an EMBL/GenBank/DDBJ whole genome shotgun (WGS) entry which is preliminary data.</text>
</comment>
<feature type="signal peptide" evidence="1">
    <location>
        <begin position="1"/>
        <end position="21"/>
    </location>
</feature>
<dbReference type="Proteomes" id="UP000558488">
    <property type="component" value="Unassembled WGS sequence"/>
</dbReference>
<dbReference type="AlphaFoldDB" id="A0A7J7UG82"/>
<protein>
    <recommendedName>
        <fullName evidence="4">Secreted protein</fullName>
    </recommendedName>
</protein>
<sequence>MFNMFWSIAASMLLGVQMVSSLGSGRPLHSLCVLRAQSFPLVCFWAFWRDVPGSSCTFPAQTCNWSALQPSYCLSVKNDISRQSIVSGAFGRQMQGFFGDKIHSTFISILSIKILTQLTLFSICVYCSPH</sequence>
<keyword evidence="1" id="KW-0732">Signal</keyword>
<reference evidence="2 3" key="1">
    <citation type="journal article" date="2020" name="Nature">
        <title>Six reference-quality genomes reveal evolution of bat adaptations.</title>
        <authorList>
            <person name="Jebb D."/>
            <person name="Huang Z."/>
            <person name="Pippel M."/>
            <person name="Hughes G.M."/>
            <person name="Lavrichenko K."/>
            <person name="Devanna P."/>
            <person name="Winkler S."/>
            <person name="Jermiin L.S."/>
            <person name="Skirmuntt E.C."/>
            <person name="Katzourakis A."/>
            <person name="Burkitt-Gray L."/>
            <person name="Ray D.A."/>
            <person name="Sullivan K.A.M."/>
            <person name="Roscito J.G."/>
            <person name="Kirilenko B.M."/>
            <person name="Davalos L.M."/>
            <person name="Corthals A.P."/>
            <person name="Power M.L."/>
            <person name="Jones G."/>
            <person name="Ransome R.D."/>
            <person name="Dechmann D.K.N."/>
            <person name="Locatelli A.G."/>
            <person name="Puechmaille S.J."/>
            <person name="Fedrigo O."/>
            <person name="Jarvis E.D."/>
            <person name="Hiller M."/>
            <person name="Vernes S.C."/>
            <person name="Myers E.W."/>
            <person name="Teeling E.C."/>
        </authorList>
    </citation>
    <scope>NUCLEOTIDE SEQUENCE [LARGE SCALE GENOMIC DNA]</scope>
    <source>
        <strain evidence="2">MPipKuh1</strain>
        <tissue evidence="2">Flight muscle</tissue>
    </source>
</reference>
<evidence type="ECO:0000313" key="2">
    <source>
        <dbReference type="EMBL" id="KAF6311883.1"/>
    </source>
</evidence>
<evidence type="ECO:0008006" key="4">
    <source>
        <dbReference type="Google" id="ProtNLM"/>
    </source>
</evidence>
<accession>A0A7J7UG82</accession>
<dbReference type="EMBL" id="JACAGB010000020">
    <property type="protein sequence ID" value="KAF6311883.1"/>
    <property type="molecule type" value="Genomic_DNA"/>
</dbReference>
<proteinExistence type="predicted"/>
<evidence type="ECO:0000313" key="3">
    <source>
        <dbReference type="Proteomes" id="UP000558488"/>
    </source>
</evidence>
<evidence type="ECO:0000256" key="1">
    <source>
        <dbReference type="SAM" id="SignalP"/>
    </source>
</evidence>
<gene>
    <name evidence="2" type="ORF">mPipKuh1_009081</name>
</gene>
<keyword evidence="3" id="KW-1185">Reference proteome</keyword>
<feature type="chain" id="PRO_5029553629" description="Secreted protein" evidence="1">
    <location>
        <begin position="22"/>
        <end position="130"/>
    </location>
</feature>